<keyword evidence="3" id="KW-1185">Reference proteome</keyword>
<dbReference type="EMBL" id="CAUYUJ010000670">
    <property type="protein sequence ID" value="CAK0791863.1"/>
    <property type="molecule type" value="Genomic_DNA"/>
</dbReference>
<dbReference type="Proteomes" id="UP001189429">
    <property type="component" value="Unassembled WGS sequence"/>
</dbReference>
<dbReference type="PANTHER" id="PTHR47017">
    <property type="entry name" value="ACYL-COA"/>
    <property type="match status" value="1"/>
</dbReference>
<dbReference type="PANTHER" id="PTHR47017:SF1">
    <property type="entry name" value="ACYL-COA"/>
    <property type="match status" value="1"/>
</dbReference>
<evidence type="ECO:0000313" key="3">
    <source>
        <dbReference type="Proteomes" id="UP001189429"/>
    </source>
</evidence>
<reference evidence="2" key="1">
    <citation type="submission" date="2023-10" db="EMBL/GenBank/DDBJ databases">
        <authorList>
            <person name="Chen Y."/>
            <person name="Shah S."/>
            <person name="Dougan E. K."/>
            <person name="Thang M."/>
            <person name="Chan C."/>
        </authorList>
    </citation>
    <scope>NUCLEOTIDE SEQUENCE [LARGE SCALE GENOMIC DNA]</scope>
</reference>
<proteinExistence type="predicted"/>
<feature type="region of interest" description="Disordered" evidence="1">
    <location>
        <begin position="553"/>
        <end position="585"/>
    </location>
</feature>
<organism evidence="2 3">
    <name type="scientific">Prorocentrum cordatum</name>
    <dbReference type="NCBI Taxonomy" id="2364126"/>
    <lineage>
        <taxon>Eukaryota</taxon>
        <taxon>Sar</taxon>
        <taxon>Alveolata</taxon>
        <taxon>Dinophyceae</taxon>
        <taxon>Prorocentrales</taxon>
        <taxon>Prorocentraceae</taxon>
        <taxon>Prorocentrum</taxon>
    </lineage>
</organism>
<sequence>MPTLVQMLSLCEGLGSEGRHQFRWRRERLGQVIDELLQLRSRAPPEVEADLATYKFSRLMRQHDFLSKLDCQPCIEMLHGPQSEISAPEWNSLLSEDEDSVFLEHGFLSGLEDSGCVHLMHGWQPRFVTVRQEDGRLVGAVPLYLKFQGHGEFCEESGWIRASMQMRMHAWPRLFVGVPFTPHRGRRLLTASFLAPEAQRRVEQALLNALKVISVSTGLSLNVAFGDDAVVDRLSDAGFITRPSRQTVWRNREPEPYRDFDDFLGSLRVKNRVEIARQRQAVAAAEGLETVVVDGTANPEAVTPELMSTVFKVCYASTQERHGNVDVCWGDSKDGATHRRYDLNESFFRHLAAKCAHRVLLVLARAPEGGPVVAGALCFAKGRQLCGRYWGHRTGDDRPVPFLHFECCYHALVDYAIQHGYSCVEPGNGGGSIYKVQRFRGFEPAVTPSSLLVPNPRLRALVQADPEVQEAYRDPSWTKERYSAYAPAASRGGARRGPSPRGPRHTARPREPARRSQRAGRRGAGGEPAVHSAAAGARGAVVQAVRPAGLQPGAVRGAGGLPSRAAGGGHVGQDREKETELQSGLKASEQKERLLGRLFAFAAVLEAGCLRRLSEGKAAKGGRAVVAELGLGLQEIYTARPYLKDPASLLVAKACRELSAAGLAGLVPDLLGPFKLDEKLREGDEAADMHATALALELRQAYLDAKEASAMEGDLRAWPACVKEERLSKPSAAERLAKGLGCALGANPVSDAVPFALEPLCKWWLRVGASQGLQEKVWPALDGALFPEKASPTLQAQGLRALSEFAARLAADAGGSGAPERTEAVLGGLFGQLPRGLALLLRTLCWPKAQAHAAAVRAQRRLLEAAGAAPPPPPPGASKAKDDTSKGQRAAAPAPAVRLSDDARLAALEALQRHRAYGSMPGNFQRQWQQALLAPLAPPGVRQRCAALLATSVGAGVQEAGAPDIRLWPTQLEALALHSKASDEVIVASMCRLLTAGYFEPEESAPEDAAFSLKAFMSARKLAAQSPGEDMLVPAGLKGASASADGRKHWRLKLWSSLVGLVKRPSPEMAEKILAGSSCAGADADQGDEDPSAGTAGQAVRTYAFNGCLGDGSLLLSRLHQWWDHMGEQSVCTGAPRREAGRGTGEGAALGEAARPRRHPAEVCTI</sequence>
<dbReference type="InterPro" id="IPR016181">
    <property type="entry name" value="Acyl_CoA_acyltransferase"/>
</dbReference>
<dbReference type="Pfam" id="PF04339">
    <property type="entry name" value="FemAB_like"/>
    <property type="match status" value="1"/>
</dbReference>
<comment type="caution">
    <text evidence="2">The sequence shown here is derived from an EMBL/GenBank/DDBJ whole genome shotgun (WGS) entry which is preliminary data.</text>
</comment>
<feature type="region of interest" description="Disordered" evidence="1">
    <location>
        <begin position="485"/>
        <end position="534"/>
    </location>
</feature>
<name>A0ABN9PG05_9DINO</name>
<feature type="region of interest" description="Disordered" evidence="1">
    <location>
        <begin position="1134"/>
        <end position="1166"/>
    </location>
</feature>
<dbReference type="InterPro" id="IPR007434">
    <property type="entry name" value="FemAB-like"/>
</dbReference>
<evidence type="ECO:0000256" key="1">
    <source>
        <dbReference type="SAM" id="MobiDB-lite"/>
    </source>
</evidence>
<dbReference type="SUPFAM" id="SSF55729">
    <property type="entry name" value="Acyl-CoA N-acyltransferases (Nat)"/>
    <property type="match status" value="1"/>
</dbReference>
<feature type="compositionally biased region" description="Gly residues" evidence="1">
    <location>
        <begin position="556"/>
        <end position="571"/>
    </location>
</feature>
<evidence type="ECO:0000313" key="2">
    <source>
        <dbReference type="EMBL" id="CAK0791863.1"/>
    </source>
</evidence>
<protein>
    <submittedName>
        <fullName evidence="2">Uncharacterized protein</fullName>
    </submittedName>
</protein>
<feature type="compositionally biased region" description="Low complexity" evidence="1">
    <location>
        <begin position="485"/>
        <end position="499"/>
    </location>
</feature>
<accession>A0ABN9PG05</accession>
<feature type="region of interest" description="Disordered" evidence="1">
    <location>
        <begin position="866"/>
        <end position="896"/>
    </location>
</feature>
<gene>
    <name evidence="2" type="ORF">PCOR1329_LOCUS2652</name>
</gene>